<dbReference type="AlphaFoldDB" id="A0A8A3S793"/>
<dbReference type="Proteomes" id="UP001042704">
    <property type="component" value="Chromosome"/>
</dbReference>
<feature type="domain" description="Metallo-beta-lactamase" evidence="5">
    <location>
        <begin position="12"/>
        <end position="176"/>
    </location>
</feature>
<dbReference type="GO" id="GO:0016787">
    <property type="term" value="F:hydrolase activity"/>
    <property type="evidence" value="ECO:0007669"/>
    <property type="project" value="UniProtKB-KW"/>
</dbReference>
<keyword evidence="2" id="KW-0479">Metal-binding</keyword>
<dbReference type="PANTHER" id="PTHR46233:SF3">
    <property type="entry name" value="HYDROXYACYLGLUTATHIONE HYDROLASE GLOC"/>
    <property type="match status" value="1"/>
</dbReference>
<sequence length="198" mass="20878">MPVVWLPGEGFLANSYVCGGVLVDAGVFPMAVAPYAEEITAIVLTHTHYDHIAHLKELRDLCHAGVCVHSLDVRGLTDDGPSLAPLFVARPPGIAPDRLLKDGDLIGGLEIIHTPGHTPGGISLYNRNEKALFCGDTVFPGGSFGRYDFPGGDRVALTRSVERLAALEVEGLYPGHGTPVQEGGGRHVRAAAIALRGS</sequence>
<dbReference type="GeneID" id="76424321"/>
<reference evidence="6" key="2">
    <citation type="submission" date="2019-02" db="EMBL/GenBank/DDBJ databases">
        <authorList>
            <person name="Chen S.-C."/>
            <person name="Chien H.-H."/>
            <person name="Lai M.-C."/>
        </authorList>
    </citation>
    <scope>NUCLEOTIDE SEQUENCE</scope>
    <source>
        <strain evidence="6">N2F9704</strain>
    </source>
</reference>
<comment type="cofactor">
    <cofactor evidence="1">
        <name>Zn(2+)</name>
        <dbReference type="ChEBI" id="CHEBI:29105"/>
    </cofactor>
</comment>
<dbReference type="GO" id="GO:0046872">
    <property type="term" value="F:metal ion binding"/>
    <property type="evidence" value="ECO:0007669"/>
    <property type="project" value="UniProtKB-KW"/>
</dbReference>
<keyword evidence="3" id="KW-0378">Hydrolase</keyword>
<dbReference type="Gene3D" id="3.60.15.10">
    <property type="entry name" value="Ribonuclease Z/Hydroxyacylglutathione hydrolase-like"/>
    <property type="match status" value="1"/>
</dbReference>
<dbReference type="Pfam" id="PF00753">
    <property type="entry name" value="Lactamase_B"/>
    <property type="match status" value="1"/>
</dbReference>
<name>A0A8A3S793_9EURY</name>
<dbReference type="InterPro" id="IPR051453">
    <property type="entry name" value="MBL_Glyoxalase_II"/>
</dbReference>
<evidence type="ECO:0000313" key="6">
    <source>
        <dbReference type="EMBL" id="QSZ67476.1"/>
    </source>
</evidence>
<dbReference type="SMART" id="SM00849">
    <property type="entry name" value="Lactamase_B"/>
    <property type="match status" value="1"/>
</dbReference>
<evidence type="ECO:0000256" key="2">
    <source>
        <dbReference type="ARBA" id="ARBA00022723"/>
    </source>
</evidence>
<reference evidence="6" key="1">
    <citation type="journal article" date="2001" name="Int. J. Syst. Evol. Microbiol.">
        <title>Methanofollis aquaemaris sp. nov., a methanogen isolated from an aquaculture fish pond.</title>
        <authorList>
            <person name="Lai M.C."/>
            <person name="Chen S.C."/>
        </authorList>
    </citation>
    <scope>NUCLEOTIDE SEQUENCE</scope>
    <source>
        <strain evidence="6">N2F9704</strain>
    </source>
</reference>
<keyword evidence="7" id="KW-1185">Reference proteome</keyword>
<gene>
    <name evidence="6" type="ORF">RJ40_08120</name>
</gene>
<organism evidence="6 7">
    <name type="scientific">Methanofollis aquaemaris</name>
    <dbReference type="NCBI Taxonomy" id="126734"/>
    <lineage>
        <taxon>Archaea</taxon>
        <taxon>Methanobacteriati</taxon>
        <taxon>Methanobacteriota</taxon>
        <taxon>Stenosarchaea group</taxon>
        <taxon>Methanomicrobia</taxon>
        <taxon>Methanomicrobiales</taxon>
        <taxon>Methanomicrobiaceae</taxon>
        <taxon>Methanofollis</taxon>
    </lineage>
</organism>
<dbReference type="PANTHER" id="PTHR46233">
    <property type="entry name" value="HYDROXYACYLGLUTATHIONE HYDROLASE GLOC"/>
    <property type="match status" value="1"/>
</dbReference>
<protein>
    <submittedName>
        <fullName evidence="6">MBL fold metallo-hydrolase</fullName>
    </submittedName>
</protein>
<evidence type="ECO:0000259" key="5">
    <source>
        <dbReference type="SMART" id="SM00849"/>
    </source>
</evidence>
<evidence type="ECO:0000256" key="3">
    <source>
        <dbReference type="ARBA" id="ARBA00022801"/>
    </source>
</evidence>
<dbReference type="InterPro" id="IPR036866">
    <property type="entry name" value="RibonucZ/Hydroxyglut_hydro"/>
</dbReference>
<dbReference type="KEGG" id="maqe:RJ40_08120"/>
<dbReference type="SUPFAM" id="SSF56281">
    <property type="entry name" value="Metallo-hydrolase/oxidoreductase"/>
    <property type="match status" value="1"/>
</dbReference>
<dbReference type="InterPro" id="IPR001279">
    <property type="entry name" value="Metallo-B-lactamas"/>
</dbReference>
<evidence type="ECO:0000256" key="4">
    <source>
        <dbReference type="ARBA" id="ARBA00022833"/>
    </source>
</evidence>
<dbReference type="CDD" id="cd06262">
    <property type="entry name" value="metallo-hydrolase-like_MBL-fold"/>
    <property type="match status" value="1"/>
</dbReference>
<evidence type="ECO:0000256" key="1">
    <source>
        <dbReference type="ARBA" id="ARBA00001947"/>
    </source>
</evidence>
<evidence type="ECO:0000313" key="7">
    <source>
        <dbReference type="Proteomes" id="UP001042704"/>
    </source>
</evidence>
<proteinExistence type="predicted"/>
<dbReference type="EMBL" id="CP036172">
    <property type="protein sequence ID" value="QSZ67476.1"/>
    <property type="molecule type" value="Genomic_DNA"/>
</dbReference>
<dbReference type="RefSeq" id="WP_265580366.1">
    <property type="nucleotide sequence ID" value="NZ_CP036172.1"/>
</dbReference>
<keyword evidence="4" id="KW-0862">Zinc</keyword>
<accession>A0A8A3S793</accession>